<name>A0A2I0AGC5_9ASPA</name>
<feature type="domain" description="Glycoside hydrolase family 5" evidence="10">
    <location>
        <begin position="37"/>
        <end position="372"/>
    </location>
</feature>
<gene>
    <name evidence="11" type="primary">MAN1</name>
    <name evidence="11" type="ORF">AXF42_Ash000464</name>
</gene>
<dbReference type="InterPro" id="IPR045053">
    <property type="entry name" value="MAN-like"/>
</dbReference>
<comment type="catalytic activity">
    <reaction evidence="1">
        <text>Random hydrolysis of (1-&gt;4)-beta-D-mannosidic linkages in mannans, galactomannans and glucomannans.</text>
        <dbReference type="EC" id="3.2.1.78"/>
    </reaction>
</comment>
<dbReference type="OrthoDB" id="406631at2759"/>
<evidence type="ECO:0000256" key="6">
    <source>
        <dbReference type="ARBA" id="ARBA00022729"/>
    </source>
</evidence>
<evidence type="ECO:0000259" key="10">
    <source>
        <dbReference type="Pfam" id="PF26410"/>
    </source>
</evidence>
<dbReference type="PROSITE" id="PS00659">
    <property type="entry name" value="GLYCOSYL_HYDROL_F5"/>
    <property type="match status" value="1"/>
</dbReference>
<sequence>MVIIHQYCVALVALSALQLLCHGARGAEHSSTTDHQGFVRTSGIHFLLNGRPFYINGFNAYWLMLVASDPAQREKVSSTFQQASSHGLNVVRTWAFSDGGSNHALQTSPGVYNEQMFVGLDFVISEAKKHGLYVILSLVNNYNEFGGRAQYVQWGRQHGQSALSSDDDFYRNDLVKGYYKSHVKTILTRMNTMTGTTYMNEPTILAWELMNEPHCLSDLSGSTLQSWIREMAGHVKFIDKNHLLEIGLEGFYGESVPSRKQFNPSNEIGTDFLNNNRLPDIDFATIHAYPDHWMPGSSVQAQTSFTNKWMTSHVEDAGGVLRKPLMLMEFGKSSRASGYNVAERDAFFSLVYDAIYSSARGQGAFAGGLFWQLLVDGMENLWDGYEVIFSQSPSTASLIWLQSRRISALNRSSPGLPGQ</sequence>
<evidence type="ECO:0000256" key="2">
    <source>
        <dbReference type="ARBA" id="ARBA00004613"/>
    </source>
</evidence>
<keyword evidence="6 9" id="KW-0732">Signal</keyword>
<feature type="signal peptide" evidence="9">
    <location>
        <begin position="1"/>
        <end position="26"/>
    </location>
</feature>
<dbReference type="FunFam" id="3.20.20.80:FF:000012">
    <property type="entry name" value="Mannan endo-1,4-beta-mannosidase 6"/>
    <property type="match status" value="1"/>
</dbReference>
<evidence type="ECO:0000256" key="9">
    <source>
        <dbReference type="SAM" id="SignalP"/>
    </source>
</evidence>
<dbReference type="GO" id="GO:0016985">
    <property type="term" value="F:mannan endo-1,4-beta-mannosidase activity"/>
    <property type="evidence" value="ECO:0007669"/>
    <property type="project" value="UniProtKB-EC"/>
</dbReference>
<comment type="similarity">
    <text evidence="3">Belongs to the glycosyl hydrolase 5 (cellulase A) family.</text>
</comment>
<dbReference type="InterPro" id="IPR018087">
    <property type="entry name" value="Glyco_hydro_5_CS"/>
</dbReference>
<evidence type="ECO:0000256" key="3">
    <source>
        <dbReference type="ARBA" id="ARBA00005641"/>
    </source>
</evidence>
<evidence type="ECO:0000313" key="12">
    <source>
        <dbReference type="Proteomes" id="UP000236161"/>
    </source>
</evidence>
<dbReference type="EC" id="3.2.1.78" evidence="4"/>
<proteinExistence type="inferred from homology"/>
<protein>
    <recommendedName>
        <fullName evidence="4">mannan endo-1,4-beta-mannosidase</fullName>
        <ecNumber evidence="4">3.2.1.78</ecNumber>
    </recommendedName>
</protein>
<evidence type="ECO:0000256" key="5">
    <source>
        <dbReference type="ARBA" id="ARBA00022525"/>
    </source>
</evidence>
<dbReference type="PANTHER" id="PTHR31451:SF39">
    <property type="entry name" value="MANNAN ENDO-1,4-BETA-MANNOSIDASE 1"/>
    <property type="match status" value="1"/>
</dbReference>
<keyword evidence="5" id="KW-0964">Secreted</keyword>
<dbReference type="Pfam" id="PF26410">
    <property type="entry name" value="GH5_mannosidase"/>
    <property type="match status" value="1"/>
</dbReference>
<dbReference type="Gene3D" id="3.20.20.80">
    <property type="entry name" value="Glycosidases"/>
    <property type="match status" value="1"/>
</dbReference>
<evidence type="ECO:0000313" key="11">
    <source>
        <dbReference type="EMBL" id="PKA54629.1"/>
    </source>
</evidence>
<dbReference type="SUPFAM" id="SSF51445">
    <property type="entry name" value="(Trans)glycosidases"/>
    <property type="match status" value="1"/>
</dbReference>
<evidence type="ECO:0000256" key="8">
    <source>
        <dbReference type="ARBA" id="ARBA00023295"/>
    </source>
</evidence>
<accession>A0A2I0AGC5</accession>
<dbReference type="AlphaFoldDB" id="A0A2I0AGC5"/>
<feature type="chain" id="PRO_5014138889" description="mannan endo-1,4-beta-mannosidase" evidence="9">
    <location>
        <begin position="27"/>
        <end position="419"/>
    </location>
</feature>
<dbReference type="InterPro" id="IPR017853">
    <property type="entry name" value="GH"/>
</dbReference>
<comment type="subcellular location">
    <subcellularLocation>
        <location evidence="2">Secreted</location>
    </subcellularLocation>
</comment>
<keyword evidence="8" id="KW-0326">Glycosidase</keyword>
<dbReference type="STRING" id="1088818.A0A2I0AGC5"/>
<dbReference type="Proteomes" id="UP000236161">
    <property type="component" value="Unassembled WGS sequence"/>
</dbReference>
<dbReference type="InterPro" id="IPR001547">
    <property type="entry name" value="Glyco_hydro_5"/>
</dbReference>
<keyword evidence="7" id="KW-0378">Hydrolase</keyword>
<reference evidence="11 12" key="1">
    <citation type="journal article" date="2017" name="Nature">
        <title>The Apostasia genome and the evolution of orchids.</title>
        <authorList>
            <person name="Zhang G.Q."/>
            <person name="Liu K.W."/>
            <person name="Li Z."/>
            <person name="Lohaus R."/>
            <person name="Hsiao Y.Y."/>
            <person name="Niu S.C."/>
            <person name="Wang J.Y."/>
            <person name="Lin Y.C."/>
            <person name="Xu Q."/>
            <person name="Chen L.J."/>
            <person name="Yoshida K."/>
            <person name="Fujiwara S."/>
            <person name="Wang Z.W."/>
            <person name="Zhang Y.Q."/>
            <person name="Mitsuda N."/>
            <person name="Wang M."/>
            <person name="Liu G.H."/>
            <person name="Pecoraro L."/>
            <person name="Huang H.X."/>
            <person name="Xiao X.J."/>
            <person name="Lin M."/>
            <person name="Wu X.Y."/>
            <person name="Wu W.L."/>
            <person name="Chen Y.Y."/>
            <person name="Chang S.B."/>
            <person name="Sakamoto S."/>
            <person name="Ohme-Takagi M."/>
            <person name="Yagi M."/>
            <person name="Zeng S.J."/>
            <person name="Shen C.Y."/>
            <person name="Yeh C.M."/>
            <person name="Luo Y.B."/>
            <person name="Tsai W.C."/>
            <person name="Van de Peer Y."/>
            <person name="Liu Z.J."/>
        </authorList>
    </citation>
    <scope>NUCLEOTIDE SEQUENCE [LARGE SCALE GENOMIC DNA]</scope>
    <source>
        <strain evidence="12">cv. Shenzhen</strain>
        <tissue evidence="11">Stem</tissue>
    </source>
</reference>
<dbReference type="PANTHER" id="PTHR31451">
    <property type="match status" value="1"/>
</dbReference>
<evidence type="ECO:0000256" key="1">
    <source>
        <dbReference type="ARBA" id="ARBA00001678"/>
    </source>
</evidence>
<dbReference type="EMBL" id="KZ451982">
    <property type="protein sequence ID" value="PKA54629.1"/>
    <property type="molecule type" value="Genomic_DNA"/>
</dbReference>
<evidence type="ECO:0000256" key="7">
    <source>
        <dbReference type="ARBA" id="ARBA00022801"/>
    </source>
</evidence>
<evidence type="ECO:0000256" key="4">
    <source>
        <dbReference type="ARBA" id="ARBA00012706"/>
    </source>
</evidence>
<dbReference type="GO" id="GO:0005576">
    <property type="term" value="C:extracellular region"/>
    <property type="evidence" value="ECO:0007669"/>
    <property type="project" value="UniProtKB-SubCell"/>
</dbReference>
<organism evidence="11 12">
    <name type="scientific">Apostasia shenzhenica</name>
    <dbReference type="NCBI Taxonomy" id="1088818"/>
    <lineage>
        <taxon>Eukaryota</taxon>
        <taxon>Viridiplantae</taxon>
        <taxon>Streptophyta</taxon>
        <taxon>Embryophyta</taxon>
        <taxon>Tracheophyta</taxon>
        <taxon>Spermatophyta</taxon>
        <taxon>Magnoliopsida</taxon>
        <taxon>Liliopsida</taxon>
        <taxon>Asparagales</taxon>
        <taxon>Orchidaceae</taxon>
        <taxon>Apostasioideae</taxon>
        <taxon>Apostasia</taxon>
    </lineage>
</organism>
<keyword evidence="12" id="KW-1185">Reference proteome</keyword>
<dbReference type="GO" id="GO:0000272">
    <property type="term" value="P:polysaccharide catabolic process"/>
    <property type="evidence" value="ECO:0007669"/>
    <property type="project" value="InterPro"/>
</dbReference>